<reference evidence="10 11" key="1">
    <citation type="submission" date="2018-02" db="EMBL/GenBank/DDBJ databases">
        <title>The genomes of Aspergillus section Nigri reveals drivers in fungal speciation.</title>
        <authorList>
            <consortium name="DOE Joint Genome Institute"/>
            <person name="Vesth T.C."/>
            <person name="Nybo J."/>
            <person name="Theobald S."/>
            <person name="Brandl J."/>
            <person name="Frisvad J.C."/>
            <person name="Nielsen K.F."/>
            <person name="Lyhne E.K."/>
            <person name="Kogle M.E."/>
            <person name="Kuo A."/>
            <person name="Riley R."/>
            <person name="Clum A."/>
            <person name="Nolan M."/>
            <person name="Lipzen A."/>
            <person name="Salamov A."/>
            <person name="Henrissat B."/>
            <person name="Wiebenga A."/>
            <person name="De vries R.P."/>
            <person name="Grigoriev I.V."/>
            <person name="Mortensen U.H."/>
            <person name="Andersen M.R."/>
            <person name="Baker S.E."/>
        </authorList>
    </citation>
    <scope>NUCLEOTIDE SEQUENCE [LARGE SCALE GENOMIC DNA]</scope>
    <source>
        <strain evidence="10 11">CBS 121057</strain>
    </source>
</reference>
<protein>
    <recommendedName>
        <fullName evidence="7">DNA repair protein RAD51 homolog 3</fullName>
    </recommendedName>
</protein>
<dbReference type="EMBL" id="KZ826325">
    <property type="protein sequence ID" value="PYI09873.1"/>
    <property type="molecule type" value="Genomic_DNA"/>
</dbReference>
<dbReference type="OrthoDB" id="5957327at2759"/>
<evidence type="ECO:0000313" key="11">
    <source>
        <dbReference type="Proteomes" id="UP000248423"/>
    </source>
</evidence>
<dbReference type="GO" id="GO:0033065">
    <property type="term" value="C:Rad51C-XRCC3 complex"/>
    <property type="evidence" value="ECO:0007669"/>
    <property type="project" value="TreeGrafter"/>
</dbReference>
<feature type="compositionally biased region" description="Low complexity" evidence="8">
    <location>
        <begin position="120"/>
        <end position="138"/>
    </location>
</feature>
<feature type="region of interest" description="Disordered" evidence="8">
    <location>
        <begin position="120"/>
        <end position="140"/>
    </location>
</feature>
<evidence type="ECO:0000259" key="9">
    <source>
        <dbReference type="PROSITE" id="PS50162"/>
    </source>
</evidence>
<dbReference type="PANTHER" id="PTHR46239">
    <property type="entry name" value="DNA REPAIR PROTEIN RAD51 HOMOLOG 3 RAD51C"/>
    <property type="match status" value="1"/>
</dbReference>
<keyword evidence="2" id="KW-0547">Nucleotide-binding</keyword>
<dbReference type="PANTHER" id="PTHR46239:SF1">
    <property type="entry name" value="DNA REPAIR PROTEIN RAD51 HOMOLOG 3"/>
    <property type="match status" value="1"/>
</dbReference>
<dbReference type="InterPro" id="IPR052093">
    <property type="entry name" value="HR_Repair_Mediator"/>
</dbReference>
<keyword evidence="6" id="KW-0539">Nucleus</keyword>
<dbReference type="GO" id="GO:0007131">
    <property type="term" value="P:reciprocal meiotic recombination"/>
    <property type="evidence" value="ECO:0007669"/>
    <property type="project" value="TreeGrafter"/>
</dbReference>
<accession>A0A319FLT2</accession>
<dbReference type="CDD" id="cd01393">
    <property type="entry name" value="RecA-like"/>
    <property type="match status" value="1"/>
</dbReference>
<evidence type="ECO:0000313" key="10">
    <source>
        <dbReference type="EMBL" id="PYI09873.1"/>
    </source>
</evidence>
<keyword evidence="10" id="KW-0378">Hydrolase</keyword>
<dbReference type="Pfam" id="PF08423">
    <property type="entry name" value="Rad51"/>
    <property type="match status" value="1"/>
</dbReference>
<evidence type="ECO:0000256" key="3">
    <source>
        <dbReference type="ARBA" id="ARBA00022763"/>
    </source>
</evidence>
<feature type="domain" description="RecA family profile 1" evidence="9">
    <location>
        <begin position="36"/>
        <end position="237"/>
    </location>
</feature>
<dbReference type="InterPro" id="IPR027417">
    <property type="entry name" value="P-loop_NTPase"/>
</dbReference>
<dbReference type="GO" id="GO:0008821">
    <property type="term" value="F:crossover junction DNA endonuclease activity"/>
    <property type="evidence" value="ECO:0007669"/>
    <property type="project" value="TreeGrafter"/>
</dbReference>
<dbReference type="PROSITE" id="PS50162">
    <property type="entry name" value="RECA_2"/>
    <property type="match status" value="1"/>
</dbReference>
<evidence type="ECO:0000256" key="8">
    <source>
        <dbReference type="SAM" id="MobiDB-lite"/>
    </source>
</evidence>
<dbReference type="SUPFAM" id="SSF52540">
    <property type="entry name" value="P-loop containing nucleoside triphosphate hydrolases"/>
    <property type="match status" value="1"/>
</dbReference>
<dbReference type="InterPro" id="IPR020588">
    <property type="entry name" value="RecA_ATP-bd"/>
</dbReference>
<dbReference type="Proteomes" id="UP000248423">
    <property type="component" value="Unassembled WGS sequence"/>
</dbReference>
<dbReference type="GO" id="GO:0000707">
    <property type="term" value="P:meiotic DNA recombinase assembly"/>
    <property type="evidence" value="ECO:0007669"/>
    <property type="project" value="TreeGrafter"/>
</dbReference>
<feature type="compositionally biased region" description="Acidic residues" evidence="8">
    <location>
        <begin position="380"/>
        <end position="414"/>
    </location>
</feature>
<feature type="compositionally biased region" description="Basic and acidic residues" evidence="8">
    <location>
        <begin position="334"/>
        <end position="376"/>
    </location>
</feature>
<dbReference type="STRING" id="1448318.A0A319FLT2"/>
<keyword evidence="4" id="KW-0067">ATP-binding</keyword>
<gene>
    <name evidence="10" type="ORF">BO78DRAFT_404751</name>
</gene>
<dbReference type="VEuPathDB" id="FungiDB:BO78DRAFT_404751"/>
<proteinExistence type="predicted"/>
<evidence type="ECO:0000256" key="2">
    <source>
        <dbReference type="ARBA" id="ARBA00022741"/>
    </source>
</evidence>
<dbReference type="InterPro" id="IPR013632">
    <property type="entry name" value="Rad51_C"/>
</dbReference>
<keyword evidence="3" id="KW-0227">DNA damage</keyword>
<dbReference type="GO" id="GO:0033063">
    <property type="term" value="C:Rad51B-Rad51C-Rad51D-XRCC2 complex"/>
    <property type="evidence" value="ECO:0007669"/>
    <property type="project" value="TreeGrafter"/>
</dbReference>
<keyword evidence="5" id="KW-0234">DNA repair</keyword>
<dbReference type="Gene3D" id="3.40.50.300">
    <property type="entry name" value="P-loop containing nucleotide triphosphate hydrolases"/>
    <property type="match status" value="1"/>
</dbReference>
<evidence type="ECO:0000256" key="4">
    <source>
        <dbReference type="ARBA" id="ARBA00022840"/>
    </source>
</evidence>
<dbReference type="GO" id="GO:0005524">
    <property type="term" value="F:ATP binding"/>
    <property type="evidence" value="ECO:0007669"/>
    <property type="project" value="UniProtKB-KW"/>
</dbReference>
<dbReference type="GO" id="GO:0140664">
    <property type="term" value="F:ATP-dependent DNA damage sensor activity"/>
    <property type="evidence" value="ECO:0007669"/>
    <property type="project" value="InterPro"/>
</dbReference>
<dbReference type="AlphaFoldDB" id="A0A319FLT2"/>
<evidence type="ECO:0000256" key="6">
    <source>
        <dbReference type="ARBA" id="ARBA00023242"/>
    </source>
</evidence>
<feature type="region of interest" description="Disordered" evidence="8">
    <location>
        <begin position="334"/>
        <end position="467"/>
    </location>
</feature>
<comment type="subcellular location">
    <subcellularLocation>
        <location evidence="1">Nucleus</location>
    </subcellularLocation>
</comment>
<sequence length="467" mass="50741">MNRLDILGLSTQDHHRVISFPASQSLHASTAFPASGRNALPIGLAALDEAISPASTDALSELDEGEIKGLPLGHVTEVFGPPGAGKTALALNAATGALRNGNGVVWIDTASPLPKPRLQRLLSGQSQPPSSSSSSKSPTENLTYIRAPTLPHLLSLLHHPPPSFPPPNTTLLVIDSISAPFAPYFPNPSDANHPQQSQKENQKWLTARKWNVISDLATQLVKFASKGNLAVLVVNQMHTRIRGLVRATLSPVLSGRGWEACVYVRVGVYGDFGDGGGERVRVAEVMKRAGRVVSVRDGSVVVPFRVGEDGLYAVDNGVEGNLGAVPVVVQAQEEHLQEESVEEPQVREEEEKPVHEEELIQEEPVRNEPVQEKDPVQEELVQEEPVQEEPVQEEPVQEEPEEPVQEEPVQEEPVQEGQGQEHAKETQAPEAQEQVQLQSDTGTSSQRKRKAEEIADSQDEDESEGDF</sequence>
<dbReference type="GO" id="GO:0000400">
    <property type="term" value="F:four-way junction DNA binding"/>
    <property type="evidence" value="ECO:0007669"/>
    <property type="project" value="TreeGrafter"/>
</dbReference>
<evidence type="ECO:0000256" key="5">
    <source>
        <dbReference type="ARBA" id="ARBA00023204"/>
    </source>
</evidence>
<feature type="compositionally biased region" description="Acidic residues" evidence="8">
    <location>
        <begin position="454"/>
        <end position="467"/>
    </location>
</feature>
<feature type="compositionally biased region" description="Polar residues" evidence="8">
    <location>
        <begin position="433"/>
        <end position="445"/>
    </location>
</feature>
<organism evidence="10 11">
    <name type="scientific">Aspergillus sclerotiicarbonarius (strain CBS 121057 / IBT 28362)</name>
    <dbReference type="NCBI Taxonomy" id="1448318"/>
    <lineage>
        <taxon>Eukaryota</taxon>
        <taxon>Fungi</taxon>
        <taxon>Dikarya</taxon>
        <taxon>Ascomycota</taxon>
        <taxon>Pezizomycotina</taxon>
        <taxon>Eurotiomycetes</taxon>
        <taxon>Eurotiomycetidae</taxon>
        <taxon>Eurotiales</taxon>
        <taxon>Aspergillaceae</taxon>
        <taxon>Aspergillus</taxon>
        <taxon>Aspergillus subgen. Circumdati</taxon>
    </lineage>
</organism>
<evidence type="ECO:0000256" key="1">
    <source>
        <dbReference type="ARBA" id="ARBA00004123"/>
    </source>
</evidence>
<name>A0A319FLT2_ASPSB</name>
<dbReference type="GO" id="GO:0005657">
    <property type="term" value="C:replication fork"/>
    <property type="evidence" value="ECO:0007669"/>
    <property type="project" value="TreeGrafter"/>
</dbReference>
<evidence type="ECO:0000256" key="7">
    <source>
        <dbReference type="ARBA" id="ARBA00040674"/>
    </source>
</evidence>
<keyword evidence="11" id="KW-1185">Reference proteome</keyword>